<evidence type="ECO:0000256" key="5">
    <source>
        <dbReference type="ARBA" id="ARBA00022490"/>
    </source>
</evidence>
<dbReference type="NCBIfam" id="TIGR00007">
    <property type="entry name" value="1-(5-phosphoribosyl)-5-[(5-phosphoribosylamino)methylideneamino]imidazole-4-carboxamide isomerase"/>
    <property type="match status" value="1"/>
</dbReference>
<evidence type="ECO:0000256" key="3">
    <source>
        <dbReference type="ARBA" id="ARBA00005133"/>
    </source>
</evidence>
<proteinExistence type="inferred from homology"/>
<dbReference type="PANTHER" id="PTHR43090">
    <property type="entry name" value="1-(5-PHOSPHORIBOSYL)-5-[(5-PHOSPHORIBOSYLAMINO)METHYLIDENEAMINO] IMIDAZOLE-4-CARBOXAMIDE ISOMERASE"/>
    <property type="match status" value="1"/>
</dbReference>
<feature type="active site" description="Proton acceptor" evidence="9">
    <location>
        <position position="7"/>
    </location>
</feature>
<evidence type="ECO:0000256" key="9">
    <source>
        <dbReference type="HAMAP-Rule" id="MF_01014"/>
    </source>
</evidence>
<keyword evidence="13" id="KW-1185">Reference proteome</keyword>
<comment type="catalytic activity">
    <reaction evidence="1 9 11">
        <text>1-(5-phospho-beta-D-ribosyl)-5-[(5-phospho-beta-D-ribosylamino)methylideneamino]imidazole-4-carboxamide = 5-[(5-phospho-1-deoxy-D-ribulos-1-ylimino)methylamino]-1-(5-phospho-beta-D-ribosyl)imidazole-4-carboxamide</text>
        <dbReference type="Rhea" id="RHEA:15469"/>
        <dbReference type="ChEBI" id="CHEBI:58435"/>
        <dbReference type="ChEBI" id="CHEBI:58525"/>
        <dbReference type="EC" id="5.3.1.16"/>
    </reaction>
</comment>
<evidence type="ECO:0000256" key="1">
    <source>
        <dbReference type="ARBA" id="ARBA00000901"/>
    </source>
</evidence>
<evidence type="ECO:0000313" key="12">
    <source>
        <dbReference type="EMBL" id="MCI2283640.1"/>
    </source>
</evidence>
<keyword evidence="7 9" id="KW-0368">Histidine biosynthesis</keyword>
<gene>
    <name evidence="9 12" type="primary">hisA</name>
    <name evidence="12" type="ORF">L3081_09865</name>
</gene>
<evidence type="ECO:0000256" key="11">
    <source>
        <dbReference type="RuleBase" id="RU003658"/>
    </source>
</evidence>
<keyword evidence="8 9" id="KW-0413">Isomerase</keyword>
<dbReference type="InterPro" id="IPR044524">
    <property type="entry name" value="Isoase_HisA-like"/>
</dbReference>
<comment type="similarity">
    <text evidence="4 9 10">Belongs to the HisA/HisF family.</text>
</comment>
<evidence type="ECO:0000256" key="10">
    <source>
        <dbReference type="RuleBase" id="RU003657"/>
    </source>
</evidence>
<dbReference type="Proteomes" id="UP001139646">
    <property type="component" value="Unassembled WGS sequence"/>
</dbReference>
<dbReference type="EMBL" id="JAKKSL010000001">
    <property type="protein sequence ID" value="MCI2283640.1"/>
    <property type="molecule type" value="Genomic_DNA"/>
</dbReference>
<dbReference type="EC" id="5.3.1.16" evidence="9 11"/>
<dbReference type="Pfam" id="PF00977">
    <property type="entry name" value="His_biosynth"/>
    <property type="match status" value="1"/>
</dbReference>
<dbReference type="InterPro" id="IPR006062">
    <property type="entry name" value="His_biosynth"/>
</dbReference>
<sequence>MMIPAIDLIGGEVVRLFQGDYAQKTNYQYTVQERQQAYAASGATVMHFVDLDGAKDSTKRQLSTLKTVVNHETMITQVGGGIRCEEDVKQLLELGATRVVIGSLAIKQPELVIEWLKSYGGEKIVLALDIKIDEQGNKTLPTHGWIEDSGVNLEDLLDAYIEAGIKHILCTDISKDGTLSGSNVDLYIELCQKYPSIQWQASGGIGCLDDIKALIGTGVSGVILGRSLLEGKFTLEEAIACGLVQNNFQ</sequence>
<accession>A0ABS9X074</accession>
<evidence type="ECO:0000256" key="6">
    <source>
        <dbReference type="ARBA" id="ARBA00022605"/>
    </source>
</evidence>
<keyword evidence="5 9" id="KW-0963">Cytoplasm</keyword>
<comment type="pathway">
    <text evidence="3 9 11">Amino-acid biosynthesis; L-histidine biosynthesis; L-histidine from 5-phospho-alpha-D-ribose 1-diphosphate: step 4/9.</text>
</comment>
<dbReference type="InterPro" id="IPR023016">
    <property type="entry name" value="HisA/PriA"/>
</dbReference>
<evidence type="ECO:0000256" key="7">
    <source>
        <dbReference type="ARBA" id="ARBA00023102"/>
    </source>
</evidence>
<comment type="caution">
    <text evidence="12">The sequence shown here is derived from an EMBL/GenBank/DDBJ whole genome shotgun (WGS) entry which is preliminary data.</text>
</comment>
<protein>
    <recommendedName>
        <fullName evidence="9 11">1-(5-phosphoribosyl)-5-[(5-phosphoribosylamino)methylideneamino] imidazole-4-carboxamide isomerase</fullName>
        <ecNumber evidence="9 11">5.3.1.16</ecNumber>
    </recommendedName>
    <alternativeName>
        <fullName evidence="9">Phosphoribosylformimino-5-aminoimidazole carboxamide ribotide isomerase</fullName>
    </alternativeName>
</protein>
<dbReference type="Gene3D" id="3.20.20.70">
    <property type="entry name" value="Aldolase class I"/>
    <property type="match status" value="1"/>
</dbReference>
<comment type="subcellular location">
    <subcellularLocation>
        <location evidence="2 9 11">Cytoplasm</location>
    </subcellularLocation>
</comment>
<evidence type="ECO:0000313" key="13">
    <source>
        <dbReference type="Proteomes" id="UP001139646"/>
    </source>
</evidence>
<dbReference type="InterPro" id="IPR006063">
    <property type="entry name" value="HisA_bact_arch"/>
</dbReference>
<dbReference type="CDD" id="cd04732">
    <property type="entry name" value="HisA"/>
    <property type="match status" value="1"/>
</dbReference>
<feature type="active site" description="Proton donor" evidence="9">
    <location>
        <position position="129"/>
    </location>
</feature>
<dbReference type="GO" id="GO:0003949">
    <property type="term" value="F:1-(5-phosphoribosyl)-5-[(5-phosphoribosylamino)methylideneamino]imidazole-4-carboxamide isomerase activity"/>
    <property type="evidence" value="ECO:0007669"/>
    <property type="project" value="UniProtKB-EC"/>
</dbReference>
<dbReference type="SUPFAM" id="SSF51366">
    <property type="entry name" value="Ribulose-phoshate binding barrel"/>
    <property type="match status" value="1"/>
</dbReference>
<dbReference type="InterPro" id="IPR013785">
    <property type="entry name" value="Aldolase_TIM"/>
</dbReference>
<dbReference type="InterPro" id="IPR011060">
    <property type="entry name" value="RibuloseP-bd_barrel"/>
</dbReference>
<organism evidence="12 13">
    <name type="scientific">Colwellia maritima</name>
    <dbReference type="NCBI Taxonomy" id="2912588"/>
    <lineage>
        <taxon>Bacteria</taxon>
        <taxon>Pseudomonadati</taxon>
        <taxon>Pseudomonadota</taxon>
        <taxon>Gammaproteobacteria</taxon>
        <taxon>Alteromonadales</taxon>
        <taxon>Colwelliaceae</taxon>
        <taxon>Colwellia</taxon>
    </lineage>
</organism>
<evidence type="ECO:0000256" key="2">
    <source>
        <dbReference type="ARBA" id="ARBA00004496"/>
    </source>
</evidence>
<evidence type="ECO:0000256" key="8">
    <source>
        <dbReference type="ARBA" id="ARBA00023235"/>
    </source>
</evidence>
<dbReference type="PANTHER" id="PTHR43090:SF2">
    <property type="entry name" value="1-(5-PHOSPHORIBOSYL)-5-[(5-PHOSPHORIBOSYLAMINO)METHYLIDENEAMINO] IMIDAZOLE-4-CARBOXAMIDE ISOMERASE"/>
    <property type="match status" value="1"/>
</dbReference>
<name>A0ABS9X074_9GAMM</name>
<dbReference type="HAMAP" id="MF_01014">
    <property type="entry name" value="HisA"/>
    <property type="match status" value="1"/>
</dbReference>
<dbReference type="RefSeq" id="WP_242285372.1">
    <property type="nucleotide sequence ID" value="NZ_JAKKSL010000001.1"/>
</dbReference>
<reference evidence="12" key="1">
    <citation type="submission" date="2022-01" db="EMBL/GenBank/DDBJ databases">
        <title>Colwellia maritima, isolated from seawater.</title>
        <authorList>
            <person name="Kristyanto S."/>
            <person name="Jung J."/>
            <person name="Jeon C.O."/>
        </authorList>
    </citation>
    <scope>NUCLEOTIDE SEQUENCE</scope>
    <source>
        <strain evidence="12">MSW7</strain>
    </source>
</reference>
<keyword evidence="6 9" id="KW-0028">Amino-acid biosynthesis</keyword>
<evidence type="ECO:0000256" key="4">
    <source>
        <dbReference type="ARBA" id="ARBA00009667"/>
    </source>
</evidence>